<protein>
    <submittedName>
        <fullName evidence="2">6-N-hydroxylaminopurine resistance protein</fullName>
    </submittedName>
</protein>
<proteinExistence type="predicted"/>
<dbReference type="PANTHER" id="PTHR30212:SF2">
    <property type="entry name" value="PROTEIN YIIM"/>
    <property type="match status" value="1"/>
</dbReference>
<dbReference type="PROSITE" id="PS51340">
    <property type="entry name" value="MOSC"/>
    <property type="match status" value="1"/>
</dbReference>
<gene>
    <name evidence="2" type="ORF">ETAA8_49930</name>
</gene>
<dbReference type="KEGG" id="aagg:ETAA8_49930"/>
<evidence type="ECO:0000313" key="3">
    <source>
        <dbReference type="Proteomes" id="UP000315017"/>
    </source>
</evidence>
<dbReference type="InterPro" id="IPR011037">
    <property type="entry name" value="Pyrv_Knase-like_insert_dom_sf"/>
</dbReference>
<dbReference type="Pfam" id="PF03473">
    <property type="entry name" value="MOSC"/>
    <property type="match status" value="1"/>
</dbReference>
<keyword evidence="3" id="KW-1185">Reference proteome</keyword>
<dbReference type="PANTHER" id="PTHR30212">
    <property type="entry name" value="PROTEIN YIIM"/>
    <property type="match status" value="1"/>
</dbReference>
<reference evidence="2 3" key="1">
    <citation type="submission" date="2019-02" db="EMBL/GenBank/DDBJ databases">
        <title>Deep-cultivation of Planctomycetes and their phenomic and genomic characterization uncovers novel biology.</title>
        <authorList>
            <person name="Wiegand S."/>
            <person name="Jogler M."/>
            <person name="Boedeker C."/>
            <person name="Pinto D."/>
            <person name="Vollmers J."/>
            <person name="Rivas-Marin E."/>
            <person name="Kohn T."/>
            <person name="Peeters S.H."/>
            <person name="Heuer A."/>
            <person name="Rast P."/>
            <person name="Oberbeckmann S."/>
            <person name="Bunk B."/>
            <person name="Jeske O."/>
            <person name="Meyerdierks A."/>
            <person name="Storesund J.E."/>
            <person name="Kallscheuer N."/>
            <person name="Luecker S."/>
            <person name="Lage O.M."/>
            <person name="Pohl T."/>
            <person name="Merkel B.J."/>
            <person name="Hornburger P."/>
            <person name="Mueller R.-W."/>
            <person name="Bruemmer F."/>
            <person name="Labrenz M."/>
            <person name="Spormann A.M."/>
            <person name="Op den Camp H."/>
            <person name="Overmann J."/>
            <person name="Amann R."/>
            <person name="Jetten M.S.M."/>
            <person name="Mascher T."/>
            <person name="Medema M.H."/>
            <person name="Devos D.P."/>
            <person name="Kaster A.-K."/>
            <person name="Ovreas L."/>
            <person name="Rohde M."/>
            <person name="Galperin M.Y."/>
            <person name="Jogler C."/>
        </authorList>
    </citation>
    <scope>NUCLEOTIDE SEQUENCE [LARGE SCALE GENOMIC DNA]</scope>
    <source>
        <strain evidence="2 3">ETA_A8</strain>
    </source>
</reference>
<evidence type="ECO:0000259" key="1">
    <source>
        <dbReference type="PROSITE" id="PS51340"/>
    </source>
</evidence>
<dbReference type="OrthoDB" id="9786134at2"/>
<evidence type="ECO:0000313" key="2">
    <source>
        <dbReference type="EMBL" id="QDU29877.1"/>
    </source>
</evidence>
<name>A0A517YI15_9BACT</name>
<dbReference type="InterPro" id="IPR052353">
    <property type="entry name" value="Benzoxazolinone_Detox_Enz"/>
</dbReference>
<dbReference type="GO" id="GO:0030151">
    <property type="term" value="F:molybdenum ion binding"/>
    <property type="evidence" value="ECO:0007669"/>
    <property type="project" value="InterPro"/>
</dbReference>
<dbReference type="Pfam" id="PF03475">
    <property type="entry name" value="YiiM_3-alpha"/>
    <property type="match status" value="1"/>
</dbReference>
<sequence>MATLRSIQVALPQNYGNAGAHDEHDRPWTTAFFKLPVTGPQQVGELGIAGDGQADLRFHGGPDKAVLAYSADHFPRWQTEIPHIKWTWGAFGENLTIEGCDETNVCIGDVWQLGGVQFEVSQPRQPCWKLSRRWRISDLARQVTHNGRSGWYVRVLQPGEIEAGQEVLLLSRPFPEWTVARASQIMHHEKQNLAAAEELSNLPQLAESWRETFRERVAKRRSH</sequence>
<dbReference type="AlphaFoldDB" id="A0A517YI15"/>
<dbReference type="EMBL" id="CP036274">
    <property type="protein sequence ID" value="QDU29877.1"/>
    <property type="molecule type" value="Genomic_DNA"/>
</dbReference>
<dbReference type="Proteomes" id="UP000315017">
    <property type="component" value="Chromosome"/>
</dbReference>
<dbReference type="RefSeq" id="WP_145094399.1">
    <property type="nucleotide sequence ID" value="NZ_CP036274.1"/>
</dbReference>
<dbReference type="InterPro" id="IPR005163">
    <property type="entry name" value="Tri_helical_YiiM-like"/>
</dbReference>
<dbReference type="InterPro" id="IPR005302">
    <property type="entry name" value="MoCF_Sase_C"/>
</dbReference>
<dbReference type="GO" id="GO:0030170">
    <property type="term" value="F:pyridoxal phosphate binding"/>
    <property type="evidence" value="ECO:0007669"/>
    <property type="project" value="InterPro"/>
</dbReference>
<dbReference type="SUPFAM" id="SSF50800">
    <property type="entry name" value="PK beta-barrel domain-like"/>
    <property type="match status" value="1"/>
</dbReference>
<dbReference type="GO" id="GO:0003824">
    <property type="term" value="F:catalytic activity"/>
    <property type="evidence" value="ECO:0007669"/>
    <property type="project" value="InterPro"/>
</dbReference>
<dbReference type="Gene3D" id="2.40.33.20">
    <property type="entry name" value="PK beta-barrel domain-like"/>
    <property type="match status" value="1"/>
</dbReference>
<feature type="domain" description="MOSC" evidence="1">
    <location>
        <begin position="35"/>
        <end position="170"/>
    </location>
</feature>
<accession>A0A517YI15</accession>
<organism evidence="2 3">
    <name type="scientific">Anatilimnocola aggregata</name>
    <dbReference type="NCBI Taxonomy" id="2528021"/>
    <lineage>
        <taxon>Bacteria</taxon>
        <taxon>Pseudomonadati</taxon>
        <taxon>Planctomycetota</taxon>
        <taxon>Planctomycetia</taxon>
        <taxon>Pirellulales</taxon>
        <taxon>Pirellulaceae</taxon>
        <taxon>Anatilimnocola</taxon>
    </lineage>
</organism>